<sequence>MLHLNLGKNRTLKTIALTTAGLTTAGLLAAAVALLPLGAPADESATPDTTLTSENSTTGEAGSAGPSTTPAPESTAPSVDTPTNTAASAAEPTETAPTTTAPTDQAPAETPATETEADAAESGAALTPRQSWLMQQQLVRECMAAEGHDYLYFEWWNPAYDREDHSPAAMPLNLSATDAAAWTFALDGETGGGADYRWQDAGCWGAIVEQLGRTN</sequence>
<keyword evidence="2" id="KW-0732">Signal</keyword>
<keyword evidence="4" id="KW-1185">Reference proteome</keyword>
<feature type="chain" id="PRO_5020457702" evidence="2">
    <location>
        <begin position="42"/>
        <end position="215"/>
    </location>
</feature>
<feature type="compositionally biased region" description="Low complexity" evidence="1">
    <location>
        <begin position="63"/>
        <end position="125"/>
    </location>
</feature>
<feature type="compositionally biased region" description="Polar residues" evidence="1">
    <location>
        <begin position="46"/>
        <end position="60"/>
    </location>
</feature>
<evidence type="ECO:0000313" key="4">
    <source>
        <dbReference type="Proteomes" id="UP000297447"/>
    </source>
</evidence>
<dbReference type="RefSeq" id="WP_134518151.1">
    <property type="nucleotide sequence ID" value="NZ_SOHE01000016.1"/>
</dbReference>
<dbReference type="EMBL" id="SOHE01000016">
    <property type="protein sequence ID" value="TFD54476.1"/>
    <property type="molecule type" value="Genomic_DNA"/>
</dbReference>
<accession>A0A4R9A951</accession>
<comment type="caution">
    <text evidence="3">The sequence shown here is derived from an EMBL/GenBank/DDBJ whole genome shotgun (WGS) entry which is preliminary data.</text>
</comment>
<evidence type="ECO:0000256" key="2">
    <source>
        <dbReference type="SAM" id="SignalP"/>
    </source>
</evidence>
<reference evidence="3 4" key="1">
    <citation type="submission" date="2019-03" db="EMBL/GenBank/DDBJ databases">
        <title>Genomics of glacier-inhabiting Cryobacterium strains.</title>
        <authorList>
            <person name="Liu Q."/>
            <person name="Xin Y.-H."/>
        </authorList>
    </citation>
    <scope>NUCLEOTIDE SEQUENCE [LARGE SCALE GENOMIC DNA]</scope>
    <source>
        <strain evidence="3 4">Hh14</strain>
    </source>
</reference>
<name>A0A4R9A951_9MICO</name>
<protein>
    <submittedName>
        <fullName evidence="3">Uncharacterized protein</fullName>
    </submittedName>
</protein>
<dbReference type="Proteomes" id="UP000297447">
    <property type="component" value="Unassembled WGS sequence"/>
</dbReference>
<gene>
    <name evidence="3" type="ORF">E3T55_03335</name>
</gene>
<evidence type="ECO:0000313" key="3">
    <source>
        <dbReference type="EMBL" id="TFD54476.1"/>
    </source>
</evidence>
<proteinExistence type="predicted"/>
<feature type="region of interest" description="Disordered" evidence="1">
    <location>
        <begin position="41"/>
        <end position="126"/>
    </location>
</feature>
<feature type="signal peptide" evidence="2">
    <location>
        <begin position="1"/>
        <end position="41"/>
    </location>
</feature>
<dbReference type="OrthoDB" id="5007610at2"/>
<organism evidence="3 4">
    <name type="scientific">Cryobacterium frigoriphilum</name>
    <dbReference type="NCBI Taxonomy" id="1259150"/>
    <lineage>
        <taxon>Bacteria</taxon>
        <taxon>Bacillati</taxon>
        <taxon>Actinomycetota</taxon>
        <taxon>Actinomycetes</taxon>
        <taxon>Micrococcales</taxon>
        <taxon>Microbacteriaceae</taxon>
        <taxon>Cryobacterium</taxon>
    </lineage>
</organism>
<evidence type="ECO:0000256" key="1">
    <source>
        <dbReference type="SAM" id="MobiDB-lite"/>
    </source>
</evidence>
<dbReference type="AlphaFoldDB" id="A0A4R9A951"/>